<keyword evidence="2" id="KW-1185">Reference proteome</keyword>
<dbReference type="AlphaFoldDB" id="G2P7A9"/>
<dbReference type="EMBL" id="CP002994">
    <property type="protein sequence ID" value="AEM87069.1"/>
    <property type="molecule type" value="Genomic_DNA"/>
</dbReference>
<dbReference type="HOGENOM" id="CLU_2182593_0_0_11"/>
<sequence>MSIILEKPALSEPGMVHINVPVPVNRDMLAYALADTDDGSWGPLDGLPVEFIRDYVGVTLAGRGMLMLDQYSHLVWRDTECDPSLRAYVESAFRAIDRAYPELAPAVTA</sequence>
<evidence type="ECO:0000313" key="2">
    <source>
        <dbReference type="Proteomes" id="UP000008703"/>
    </source>
</evidence>
<name>G2P7A9_STRV4</name>
<dbReference type="RefSeq" id="WP_014060539.1">
    <property type="nucleotide sequence ID" value="NC_015957.1"/>
</dbReference>
<evidence type="ECO:0000313" key="1">
    <source>
        <dbReference type="EMBL" id="AEM87069.1"/>
    </source>
</evidence>
<gene>
    <name evidence="1" type="ORF">Strvi_7734</name>
</gene>
<dbReference type="KEGG" id="svl:Strvi_7734"/>
<protein>
    <submittedName>
        <fullName evidence="1">Uncharacterized protein</fullName>
    </submittedName>
</protein>
<proteinExistence type="predicted"/>
<accession>G2P7A9</accession>
<dbReference type="Proteomes" id="UP000008703">
    <property type="component" value="Chromosome"/>
</dbReference>
<organism evidence="1 2">
    <name type="scientific">Streptomyces violaceusniger (strain Tu 4113)</name>
    <dbReference type="NCBI Taxonomy" id="653045"/>
    <lineage>
        <taxon>Bacteria</taxon>
        <taxon>Bacillati</taxon>
        <taxon>Actinomycetota</taxon>
        <taxon>Actinomycetes</taxon>
        <taxon>Kitasatosporales</taxon>
        <taxon>Streptomycetaceae</taxon>
        <taxon>Streptomyces</taxon>
        <taxon>Streptomyces violaceusniger group</taxon>
    </lineage>
</organism>
<reference evidence="1" key="1">
    <citation type="submission" date="2011-08" db="EMBL/GenBank/DDBJ databases">
        <title>Complete sequence of chromosome of Streptomyces violaceusniger Tu 4113.</title>
        <authorList>
            <consortium name="US DOE Joint Genome Institute"/>
            <person name="Lucas S."/>
            <person name="Han J."/>
            <person name="Lapidus A."/>
            <person name="Cheng J.-F."/>
            <person name="Goodwin L."/>
            <person name="Pitluck S."/>
            <person name="Peters L."/>
            <person name="Ivanova N."/>
            <person name="Daligault H."/>
            <person name="Detter J.C."/>
            <person name="Han C."/>
            <person name="Tapia R."/>
            <person name="Land M."/>
            <person name="Hauser L."/>
            <person name="Kyrpides N."/>
            <person name="Ivanova N."/>
            <person name="Pagani I."/>
            <person name="Hagen A."/>
            <person name="Katz L."/>
            <person name="Fiedler H.-P."/>
            <person name="Keasling J."/>
            <person name="Fortman J."/>
            <person name="Woyke T."/>
        </authorList>
    </citation>
    <scope>NUCLEOTIDE SEQUENCE [LARGE SCALE GENOMIC DNA]</scope>
    <source>
        <strain evidence="1">Tu 4113</strain>
    </source>
</reference>